<evidence type="ECO:0000256" key="6">
    <source>
        <dbReference type="SAM" id="Phobius"/>
    </source>
</evidence>
<dbReference type="RefSeq" id="WP_039135835.1">
    <property type="nucleotide sequence ID" value="NZ_JPXY01000033.1"/>
</dbReference>
<reference evidence="7 8" key="1">
    <citation type="submission" date="2014-08" db="EMBL/GenBank/DDBJ databases">
        <title>Chaperone-usher fimbriae in a diverse selection of Gallibacterium genomes.</title>
        <authorList>
            <person name="Kudirkiene E."/>
            <person name="Bager R.J."/>
            <person name="Johnson T.J."/>
            <person name="Bojesen A.M."/>
        </authorList>
    </citation>
    <scope>NUCLEOTIDE SEQUENCE [LARGE SCALE GENOMIC DNA]</scope>
    <source>
        <strain evidence="7 8">CCM5976</strain>
    </source>
</reference>
<evidence type="ECO:0000313" key="8">
    <source>
        <dbReference type="Proteomes" id="UP000030418"/>
    </source>
</evidence>
<comment type="subcellular location">
    <subcellularLocation>
        <location evidence="1">Cell membrane</location>
        <topology evidence="1">Multi-pass membrane protein</topology>
    </subcellularLocation>
</comment>
<sequence>MFYKIFQLFRSIAILYVMLYLGEAINYLFPIGIPSSIWGLLLLFICLVLKLIKKEWLLPSGALLIRYMALLFIPLSVGIIDYFDILTEQAVSLLIPTVVSTCLVIVMTGLLAEYLYSYRSFARLRKKAEKRAVRVTK</sequence>
<feature type="transmembrane region" description="Helical" evidence="6">
    <location>
        <begin position="95"/>
        <end position="116"/>
    </location>
</feature>
<feature type="transmembrane region" description="Helical" evidence="6">
    <location>
        <begin position="64"/>
        <end position="83"/>
    </location>
</feature>
<evidence type="ECO:0000256" key="5">
    <source>
        <dbReference type="ARBA" id="ARBA00023136"/>
    </source>
</evidence>
<organism evidence="7 8">
    <name type="scientific">Gallibacterium genomosp. 2</name>
    <dbReference type="NCBI Taxonomy" id="155517"/>
    <lineage>
        <taxon>Bacteria</taxon>
        <taxon>Pseudomonadati</taxon>
        <taxon>Pseudomonadota</taxon>
        <taxon>Gammaproteobacteria</taxon>
        <taxon>Pasteurellales</taxon>
        <taxon>Pasteurellaceae</taxon>
        <taxon>Gallibacterium</taxon>
    </lineage>
</organism>
<keyword evidence="8" id="KW-1185">Reference proteome</keyword>
<keyword evidence="4 6" id="KW-1133">Transmembrane helix</keyword>
<comment type="caution">
    <text evidence="7">The sequence shown here is derived from an EMBL/GenBank/DDBJ whole genome shotgun (WGS) entry which is preliminary data.</text>
</comment>
<dbReference type="EMBL" id="JPXY01000033">
    <property type="protein sequence ID" value="KGQ31515.1"/>
    <property type="molecule type" value="Genomic_DNA"/>
</dbReference>
<proteinExistence type="predicted"/>
<protein>
    <submittedName>
        <fullName evidence="7">Membrane protein</fullName>
    </submittedName>
</protein>
<keyword evidence="2" id="KW-1003">Cell membrane</keyword>
<gene>
    <name evidence="7" type="ORF">P375_07670</name>
</gene>
<evidence type="ECO:0000313" key="7">
    <source>
        <dbReference type="EMBL" id="KGQ31515.1"/>
    </source>
</evidence>
<evidence type="ECO:0000256" key="2">
    <source>
        <dbReference type="ARBA" id="ARBA00022475"/>
    </source>
</evidence>
<dbReference type="InterPro" id="IPR005538">
    <property type="entry name" value="LrgA/CidA"/>
</dbReference>
<accession>A0A0A2XLI0</accession>
<evidence type="ECO:0000256" key="1">
    <source>
        <dbReference type="ARBA" id="ARBA00004651"/>
    </source>
</evidence>
<dbReference type="NCBIfam" id="NF002494">
    <property type="entry name" value="PRK01821.1"/>
    <property type="match status" value="1"/>
</dbReference>
<name>A0A0A2XLI0_9PAST</name>
<evidence type="ECO:0000256" key="4">
    <source>
        <dbReference type="ARBA" id="ARBA00022989"/>
    </source>
</evidence>
<dbReference type="Proteomes" id="UP000030418">
    <property type="component" value="Unassembled WGS sequence"/>
</dbReference>
<dbReference type="AlphaFoldDB" id="A0A0A2XLI0"/>
<dbReference type="Pfam" id="PF03788">
    <property type="entry name" value="LrgA"/>
    <property type="match status" value="1"/>
</dbReference>
<keyword evidence="3 6" id="KW-0812">Transmembrane</keyword>
<dbReference type="GO" id="GO:0005886">
    <property type="term" value="C:plasma membrane"/>
    <property type="evidence" value="ECO:0007669"/>
    <property type="project" value="UniProtKB-SubCell"/>
</dbReference>
<feature type="transmembrane region" description="Helical" evidence="6">
    <location>
        <begin position="35"/>
        <end position="52"/>
    </location>
</feature>
<evidence type="ECO:0000256" key="3">
    <source>
        <dbReference type="ARBA" id="ARBA00022692"/>
    </source>
</evidence>
<keyword evidence="5 6" id="KW-0472">Membrane</keyword>
<dbReference type="PANTHER" id="PTHR33931:SF5">
    <property type="entry name" value="UPF0299 MEMBRANE PROTEIN YOHJ"/>
    <property type="match status" value="1"/>
</dbReference>
<dbReference type="PANTHER" id="PTHR33931">
    <property type="entry name" value="HOLIN-LIKE PROTEIN CIDA-RELATED"/>
    <property type="match status" value="1"/>
</dbReference>